<evidence type="ECO:0000313" key="8">
    <source>
        <dbReference type="Proteomes" id="UP000006462"/>
    </source>
</evidence>
<dbReference type="GeneID" id="90987547"/>
<keyword evidence="4" id="KW-0808">Transferase</keyword>
<evidence type="ECO:0000256" key="1">
    <source>
        <dbReference type="ARBA" id="ARBA00001933"/>
    </source>
</evidence>
<name>A0ABM9ZRL2_9BACT</name>
<proteinExistence type="inferred from homology"/>
<evidence type="ECO:0000256" key="5">
    <source>
        <dbReference type="ARBA" id="ARBA00022898"/>
    </source>
</evidence>
<dbReference type="RefSeq" id="WP_009166059.1">
    <property type="nucleotide sequence ID" value="NZ_ADFP01000133.1"/>
</dbReference>
<dbReference type="SUPFAM" id="SSF53383">
    <property type="entry name" value="PLP-dependent transferases"/>
    <property type="match status" value="1"/>
</dbReference>
<dbReference type="InterPro" id="IPR015421">
    <property type="entry name" value="PyrdxlP-dep_Trfase_major"/>
</dbReference>
<dbReference type="InterPro" id="IPR004839">
    <property type="entry name" value="Aminotransferase_I/II_large"/>
</dbReference>
<dbReference type="PANTHER" id="PTHR46383:SF1">
    <property type="entry name" value="ASPARTATE AMINOTRANSFERASE"/>
    <property type="match status" value="1"/>
</dbReference>
<comment type="similarity">
    <text evidence="2">Belongs to the class-I pyridoxal-phosphate-dependent aminotransferase family.</text>
</comment>
<keyword evidence="8" id="KW-1185">Reference proteome</keyword>
<organism evidence="7 8">
    <name type="scientific">Pyramidobacter piscolens W5455</name>
    <dbReference type="NCBI Taxonomy" id="352165"/>
    <lineage>
        <taxon>Bacteria</taxon>
        <taxon>Thermotogati</taxon>
        <taxon>Synergistota</taxon>
        <taxon>Synergistia</taxon>
        <taxon>Synergistales</taxon>
        <taxon>Dethiosulfovibrionaceae</taxon>
        <taxon>Pyramidobacter</taxon>
    </lineage>
</organism>
<keyword evidence="3" id="KW-0032">Aminotransferase</keyword>
<comment type="caution">
    <text evidence="7">The sequence shown here is derived from an EMBL/GenBank/DDBJ whole genome shotgun (WGS) entry which is preliminary data.</text>
</comment>
<evidence type="ECO:0000256" key="4">
    <source>
        <dbReference type="ARBA" id="ARBA00022679"/>
    </source>
</evidence>
<dbReference type="Proteomes" id="UP000006462">
    <property type="component" value="Unassembled WGS sequence"/>
</dbReference>
<dbReference type="PANTHER" id="PTHR46383">
    <property type="entry name" value="ASPARTATE AMINOTRANSFERASE"/>
    <property type="match status" value="1"/>
</dbReference>
<comment type="cofactor">
    <cofactor evidence="1">
        <name>pyridoxal 5'-phosphate</name>
        <dbReference type="ChEBI" id="CHEBI:597326"/>
    </cofactor>
</comment>
<gene>
    <name evidence="7" type="ORF">HMPREF7215_1726</name>
</gene>
<evidence type="ECO:0000256" key="2">
    <source>
        <dbReference type="ARBA" id="ARBA00007441"/>
    </source>
</evidence>
<dbReference type="InterPro" id="IPR050596">
    <property type="entry name" value="AspAT/PAT-like"/>
</dbReference>
<protein>
    <recommendedName>
        <fullName evidence="6">Aminotransferase class I/classII large domain-containing protein</fullName>
    </recommendedName>
</protein>
<accession>A0ABM9ZRL2</accession>
<evidence type="ECO:0000259" key="6">
    <source>
        <dbReference type="Pfam" id="PF00155"/>
    </source>
</evidence>
<sequence>MEARFAKYAAMSGIVELKRAICDKLERDNGVRYTPSEICVSTGAKQALQNVLLALCNPGDEVILPHSAESVTAR</sequence>
<feature type="domain" description="Aminotransferase class I/classII large" evidence="6">
    <location>
        <begin position="4"/>
        <end position="65"/>
    </location>
</feature>
<dbReference type="InterPro" id="IPR015424">
    <property type="entry name" value="PyrdxlP-dep_Trfase"/>
</dbReference>
<dbReference type="Pfam" id="PF00155">
    <property type="entry name" value="Aminotran_1_2"/>
    <property type="match status" value="1"/>
</dbReference>
<reference evidence="7 8" key="1">
    <citation type="submission" date="2009-12" db="EMBL/GenBank/DDBJ databases">
        <authorList>
            <person name="Shrivastava S."/>
            <person name="Madupu R."/>
            <person name="Durkin A.S."/>
            <person name="Torralba M."/>
            <person name="Methe B."/>
            <person name="Sutton G.G."/>
            <person name="Strausberg R.L."/>
            <person name="Nelson K.E."/>
        </authorList>
    </citation>
    <scope>NUCLEOTIDE SEQUENCE [LARGE SCALE GENOMIC DNA]</scope>
    <source>
        <strain evidence="7 8">W5455</strain>
    </source>
</reference>
<evidence type="ECO:0000256" key="3">
    <source>
        <dbReference type="ARBA" id="ARBA00022576"/>
    </source>
</evidence>
<evidence type="ECO:0000313" key="7">
    <source>
        <dbReference type="EMBL" id="EFB89488.1"/>
    </source>
</evidence>
<dbReference type="EMBL" id="ADFP01000133">
    <property type="protein sequence ID" value="EFB89488.1"/>
    <property type="molecule type" value="Genomic_DNA"/>
</dbReference>
<dbReference type="Gene3D" id="3.40.640.10">
    <property type="entry name" value="Type I PLP-dependent aspartate aminotransferase-like (Major domain)"/>
    <property type="match status" value="1"/>
</dbReference>
<keyword evidence="5" id="KW-0663">Pyridoxal phosphate</keyword>